<keyword evidence="5" id="KW-0536">Nodulation</keyword>
<dbReference type="InterPro" id="IPR000412">
    <property type="entry name" value="ABC_2_transport"/>
</dbReference>
<comment type="function">
    <text evidence="11">Part of the ABC transporter complex NodIJ involved in the export of the nodulation factors (Nod factors), the bacterial signal molecules that induce symbiosis and subsequent nodulation induction. Nod factors are LCO (lipo-chitin oligosaccharide), a modified beta-1,4-linked N-acetylglucosamine oligosaccharide. This subunit encodes the transporter.</text>
</comment>
<dbReference type="GO" id="GO:0043190">
    <property type="term" value="C:ATP-binding cassette (ABC) transporter complex"/>
    <property type="evidence" value="ECO:0007669"/>
    <property type="project" value="InterPro"/>
</dbReference>
<reference evidence="14" key="1">
    <citation type="journal article" date="2023" name="Nat. Microbiol.">
        <title>Enrichment and characterization of a nitric oxide-reducing microbial community in a continuous bioreactor.</title>
        <authorList>
            <person name="Garrido-Amador P."/>
            <person name="Stortenbeker N."/>
            <person name="Wessels H.J.C.T."/>
            <person name="Speth D.R."/>
            <person name="Garcia-Heredia I."/>
            <person name="Kartal B."/>
        </authorList>
    </citation>
    <scope>NUCLEOTIDE SEQUENCE</scope>
    <source>
        <strain evidence="14">MAG1</strain>
    </source>
</reference>
<dbReference type="PANTHER" id="PTHR43229:SF2">
    <property type="entry name" value="NODULATION PROTEIN J"/>
    <property type="match status" value="1"/>
</dbReference>
<comment type="subunit">
    <text evidence="3">The complex is composed of two ATP-binding proteins (NodI) and two transmembrane proteins (NodJ).</text>
</comment>
<keyword evidence="8 12" id="KW-0812">Transmembrane</keyword>
<evidence type="ECO:0000256" key="3">
    <source>
        <dbReference type="ARBA" id="ARBA00011350"/>
    </source>
</evidence>
<evidence type="ECO:0000256" key="6">
    <source>
        <dbReference type="ARBA" id="ARBA00022475"/>
    </source>
</evidence>
<dbReference type="AlphaFoldDB" id="A0AA49FK31"/>
<dbReference type="InterPro" id="IPR047817">
    <property type="entry name" value="ABC2_TM_bact-type"/>
</dbReference>
<dbReference type="InterPro" id="IPR013525">
    <property type="entry name" value="ABC2_TM"/>
</dbReference>
<feature type="transmembrane region" description="Helical" evidence="12">
    <location>
        <begin position="152"/>
        <end position="178"/>
    </location>
</feature>
<dbReference type="PIRSF" id="PIRSF006648">
    <property type="entry name" value="DrrB"/>
    <property type="match status" value="1"/>
</dbReference>
<dbReference type="NCBIfam" id="TIGR01291">
    <property type="entry name" value="nodJ"/>
    <property type="match status" value="1"/>
</dbReference>
<dbReference type="PRINTS" id="PR00164">
    <property type="entry name" value="ABC2TRNSPORT"/>
</dbReference>
<dbReference type="Pfam" id="PF01061">
    <property type="entry name" value="ABC2_membrane"/>
    <property type="match status" value="1"/>
</dbReference>
<accession>A0AA49FK31</accession>
<evidence type="ECO:0000256" key="12">
    <source>
        <dbReference type="RuleBase" id="RU361157"/>
    </source>
</evidence>
<keyword evidence="10 12" id="KW-0472">Membrane</keyword>
<feature type="domain" description="ABC transmembrane type-2" evidence="13">
    <location>
        <begin position="35"/>
        <end position="265"/>
    </location>
</feature>
<feature type="transmembrane region" description="Helical" evidence="12">
    <location>
        <begin position="184"/>
        <end position="203"/>
    </location>
</feature>
<dbReference type="PANTHER" id="PTHR43229">
    <property type="entry name" value="NODULATION PROTEIN J"/>
    <property type="match status" value="1"/>
</dbReference>
<name>A0AA49FK31_9PROT</name>
<evidence type="ECO:0000256" key="1">
    <source>
        <dbReference type="ARBA" id="ARBA00004429"/>
    </source>
</evidence>
<evidence type="ECO:0000256" key="4">
    <source>
        <dbReference type="ARBA" id="ARBA00022448"/>
    </source>
</evidence>
<gene>
    <name evidence="14" type="ORF">OHM77_09855</name>
</gene>
<dbReference type="InterPro" id="IPR005981">
    <property type="entry name" value="ABC_transptNodJ"/>
</dbReference>
<dbReference type="GO" id="GO:0015772">
    <property type="term" value="P:oligosaccharide transport"/>
    <property type="evidence" value="ECO:0007669"/>
    <property type="project" value="InterPro"/>
</dbReference>
<feature type="transmembrane region" description="Helical" evidence="12">
    <location>
        <begin position="124"/>
        <end position="145"/>
    </location>
</feature>
<organism evidence="14">
    <name type="scientific">Candidatus Nitricoxidivorans perseverans</name>
    <dbReference type="NCBI Taxonomy" id="2975601"/>
    <lineage>
        <taxon>Bacteria</taxon>
        <taxon>Pseudomonadati</taxon>
        <taxon>Pseudomonadota</taxon>
        <taxon>Betaproteobacteria</taxon>
        <taxon>Nitrosomonadales</taxon>
        <taxon>Sterolibacteriaceae</taxon>
        <taxon>Candidatus Nitricoxidivorans</taxon>
    </lineage>
</organism>
<comment type="similarity">
    <text evidence="2">Belongs to the ABC-2 integral membrane protein family. Lipooligosaccharide exporter (TC 3.A.1.102) subfamily.</text>
</comment>
<dbReference type="EMBL" id="CP107246">
    <property type="protein sequence ID" value="WIM04997.1"/>
    <property type="molecule type" value="Genomic_DNA"/>
</dbReference>
<keyword evidence="7" id="KW-0997">Cell inner membrane</keyword>
<keyword evidence="9 12" id="KW-1133">Transmembrane helix</keyword>
<keyword evidence="6 12" id="KW-1003">Cell membrane</keyword>
<keyword evidence="4 12" id="KW-0813">Transport</keyword>
<feature type="transmembrane region" description="Helical" evidence="12">
    <location>
        <begin position="244"/>
        <end position="262"/>
    </location>
</feature>
<evidence type="ECO:0000256" key="10">
    <source>
        <dbReference type="ARBA" id="ARBA00023136"/>
    </source>
</evidence>
<sequence length="268" mass="28421">MRSIIRLTPIFPSLSLRAIAVWRRNYLVWRKLALPSLLGNLADPMIYLFGLGYGLGGLMPATMPELGGGSYIAFLAAGTVCASTMNAASFETLYSGFSRMHVQRTWEAILNAPVSLDDVVAGEMLWSASKATLSGAAILAVAALLGLTSSPLALWALPAIFLTGLAFAALGLIATAVAPSYDFFMYYFTLFITPMILLSGVFFPVEQMPAALQAAAQALPLVHAVTLVRPLMSGQVPAAPLLDAAVLAGVALIAFRIALALTRRRLMS</sequence>
<feature type="transmembrane region" description="Helical" evidence="12">
    <location>
        <begin position="44"/>
        <end position="63"/>
    </location>
</feature>
<dbReference type="PROSITE" id="PS51012">
    <property type="entry name" value="ABC_TM2"/>
    <property type="match status" value="1"/>
</dbReference>
<evidence type="ECO:0000256" key="5">
    <source>
        <dbReference type="ARBA" id="ARBA00022458"/>
    </source>
</evidence>
<evidence type="ECO:0000256" key="11">
    <source>
        <dbReference type="ARBA" id="ARBA00025119"/>
    </source>
</evidence>
<comment type="subcellular location">
    <subcellularLocation>
        <location evidence="1 12">Cell inner membrane</location>
        <topology evidence="1 12">Multi-pass membrane protein</topology>
    </subcellularLocation>
</comment>
<evidence type="ECO:0000259" key="13">
    <source>
        <dbReference type="PROSITE" id="PS51012"/>
    </source>
</evidence>
<dbReference type="GO" id="GO:0140359">
    <property type="term" value="F:ABC-type transporter activity"/>
    <property type="evidence" value="ECO:0007669"/>
    <property type="project" value="InterPro"/>
</dbReference>
<protein>
    <recommendedName>
        <fullName evidence="12">Transport permease protein</fullName>
    </recommendedName>
</protein>
<evidence type="ECO:0000256" key="8">
    <source>
        <dbReference type="ARBA" id="ARBA00022692"/>
    </source>
</evidence>
<dbReference type="KEGG" id="npv:OHM77_09855"/>
<dbReference type="InterPro" id="IPR051784">
    <property type="entry name" value="Nod_factor_ABC_transporter"/>
</dbReference>
<dbReference type="Proteomes" id="UP001234916">
    <property type="component" value="Chromosome"/>
</dbReference>
<feature type="transmembrane region" description="Helical" evidence="12">
    <location>
        <begin position="70"/>
        <end position="90"/>
    </location>
</feature>
<evidence type="ECO:0000256" key="7">
    <source>
        <dbReference type="ARBA" id="ARBA00022519"/>
    </source>
</evidence>
<evidence type="ECO:0000313" key="14">
    <source>
        <dbReference type="EMBL" id="WIM04997.1"/>
    </source>
</evidence>
<evidence type="ECO:0000256" key="2">
    <source>
        <dbReference type="ARBA" id="ARBA00008394"/>
    </source>
</evidence>
<evidence type="ECO:0000256" key="9">
    <source>
        <dbReference type="ARBA" id="ARBA00022989"/>
    </source>
</evidence>
<proteinExistence type="inferred from homology"/>